<comment type="caution">
    <text evidence="2">The sequence shown here is derived from an EMBL/GenBank/DDBJ whole genome shotgun (WGS) entry which is preliminary data.</text>
</comment>
<dbReference type="CDD" id="cd06222">
    <property type="entry name" value="RNase_H_like"/>
    <property type="match status" value="1"/>
</dbReference>
<proteinExistence type="predicted"/>
<dbReference type="InterPro" id="IPR053151">
    <property type="entry name" value="RNase_H-like"/>
</dbReference>
<dbReference type="AlphaFoldDB" id="A0A834XF80"/>
<dbReference type="Pfam" id="PF13456">
    <property type="entry name" value="RVT_3"/>
    <property type="match status" value="1"/>
</dbReference>
<dbReference type="GO" id="GO:0004523">
    <property type="term" value="F:RNA-DNA hybrid ribonuclease activity"/>
    <property type="evidence" value="ECO:0007669"/>
    <property type="project" value="InterPro"/>
</dbReference>
<feature type="domain" description="RNase H type-1" evidence="1">
    <location>
        <begin position="2"/>
        <end position="70"/>
    </location>
</feature>
<dbReference type="GO" id="GO:0003964">
    <property type="term" value="F:RNA-directed DNA polymerase activity"/>
    <property type="evidence" value="ECO:0007669"/>
    <property type="project" value="UniProtKB-KW"/>
</dbReference>
<organism evidence="2 3">
    <name type="scientific">Senna tora</name>
    <dbReference type="NCBI Taxonomy" id="362788"/>
    <lineage>
        <taxon>Eukaryota</taxon>
        <taxon>Viridiplantae</taxon>
        <taxon>Streptophyta</taxon>
        <taxon>Embryophyta</taxon>
        <taxon>Tracheophyta</taxon>
        <taxon>Spermatophyta</taxon>
        <taxon>Magnoliopsida</taxon>
        <taxon>eudicotyledons</taxon>
        <taxon>Gunneridae</taxon>
        <taxon>Pentapetalae</taxon>
        <taxon>rosids</taxon>
        <taxon>fabids</taxon>
        <taxon>Fabales</taxon>
        <taxon>Fabaceae</taxon>
        <taxon>Caesalpinioideae</taxon>
        <taxon>Cassia clade</taxon>
        <taxon>Senna</taxon>
    </lineage>
</organism>
<dbReference type="InterPro" id="IPR044730">
    <property type="entry name" value="RNase_H-like_dom_plant"/>
</dbReference>
<dbReference type="PANTHER" id="PTHR47723:SF19">
    <property type="entry name" value="POLYNUCLEOTIDYL TRANSFERASE, RIBONUCLEASE H-LIKE SUPERFAMILY PROTEIN"/>
    <property type="match status" value="1"/>
</dbReference>
<keyword evidence="2" id="KW-0548">Nucleotidyltransferase</keyword>
<keyword evidence="2" id="KW-0808">Transferase</keyword>
<evidence type="ECO:0000259" key="1">
    <source>
        <dbReference type="Pfam" id="PF13456"/>
    </source>
</evidence>
<dbReference type="GO" id="GO:0003676">
    <property type="term" value="F:nucleic acid binding"/>
    <property type="evidence" value="ECO:0007669"/>
    <property type="project" value="InterPro"/>
</dbReference>
<gene>
    <name evidence="2" type="ORF">G2W53_000922</name>
</gene>
<sequence length="115" mass="13166">MRAACGGIVRDHDGNFIVGFMRNMGCAHPFKQLWGVYSGLVTAWQYGLFQVVVEIDSLESLQFKNHKVRTILERLVASIEVDHWSVFVDRSEKPEKAQPPGLQHLITYKLTHSHF</sequence>
<accession>A0A834XF80</accession>
<dbReference type="InterPro" id="IPR002156">
    <property type="entry name" value="RNaseH_domain"/>
</dbReference>
<evidence type="ECO:0000313" key="2">
    <source>
        <dbReference type="EMBL" id="KAF7844017.1"/>
    </source>
</evidence>
<keyword evidence="2" id="KW-0695">RNA-directed DNA polymerase</keyword>
<reference evidence="2" key="1">
    <citation type="submission" date="2020-09" db="EMBL/GenBank/DDBJ databases">
        <title>Genome-Enabled Discovery of Anthraquinone Biosynthesis in Senna tora.</title>
        <authorList>
            <person name="Kang S.-H."/>
            <person name="Pandey R.P."/>
            <person name="Lee C.-M."/>
            <person name="Sim J.-S."/>
            <person name="Jeong J.-T."/>
            <person name="Choi B.-S."/>
            <person name="Jung M."/>
            <person name="Ginzburg D."/>
            <person name="Zhao K."/>
            <person name="Won S.Y."/>
            <person name="Oh T.-J."/>
            <person name="Yu Y."/>
            <person name="Kim N.-H."/>
            <person name="Lee O.R."/>
            <person name="Lee T.-H."/>
            <person name="Bashyal P."/>
            <person name="Kim T.-S."/>
            <person name="Lee W.-H."/>
            <person name="Kawkins C."/>
            <person name="Kim C.-K."/>
            <person name="Kim J.S."/>
            <person name="Ahn B.O."/>
            <person name="Rhee S.Y."/>
            <person name="Sohng J.K."/>
        </authorList>
    </citation>
    <scope>NUCLEOTIDE SEQUENCE</scope>
    <source>
        <tissue evidence="2">Leaf</tissue>
    </source>
</reference>
<protein>
    <submittedName>
        <fullName evidence="2">Non-LTR retroelement reverse transcriptase-like</fullName>
    </submittedName>
</protein>
<keyword evidence="3" id="KW-1185">Reference proteome</keyword>
<dbReference type="OrthoDB" id="1391789at2759"/>
<dbReference type="Proteomes" id="UP000634136">
    <property type="component" value="Unassembled WGS sequence"/>
</dbReference>
<name>A0A834XF80_9FABA</name>
<dbReference type="PANTHER" id="PTHR47723">
    <property type="entry name" value="OS05G0353850 PROTEIN"/>
    <property type="match status" value="1"/>
</dbReference>
<dbReference type="EMBL" id="JAAIUW010000001">
    <property type="protein sequence ID" value="KAF7844017.1"/>
    <property type="molecule type" value="Genomic_DNA"/>
</dbReference>
<evidence type="ECO:0000313" key="3">
    <source>
        <dbReference type="Proteomes" id="UP000634136"/>
    </source>
</evidence>